<dbReference type="STRING" id="1802115.A2756_02050"/>
<feature type="transmembrane region" description="Helical" evidence="1">
    <location>
        <begin position="105"/>
        <end position="128"/>
    </location>
</feature>
<organism evidence="2 3">
    <name type="scientific">Candidatus Ryanbacteria bacterium RIFCSPHIGHO2_01_FULL_48_27</name>
    <dbReference type="NCBI Taxonomy" id="1802115"/>
    <lineage>
        <taxon>Bacteria</taxon>
        <taxon>Candidatus Ryaniibacteriota</taxon>
    </lineage>
</organism>
<evidence type="ECO:0000313" key="3">
    <source>
        <dbReference type="Proteomes" id="UP000177785"/>
    </source>
</evidence>
<proteinExistence type="predicted"/>
<dbReference type="AlphaFoldDB" id="A0A1G2G639"/>
<dbReference type="Proteomes" id="UP000177785">
    <property type="component" value="Unassembled WGS sequence"/>
</dbReference>
<evidence type="ECO:0000256" key="1">
    <source>
        <dbReference type="SAM" id="Phobius"/>
    </source>
</evidence>
<reference evidence="2 3" key="1">
    <citation type="journal article" date="2016" name="Nat. Commun.">
        <title>Thousands of microbial genomes shed light on interconnected biogeochemical processes in an aquifer system.</title>
        <authorList>
            <person name="Anantharaman K."/>
            <person name="Brown C.T."/>
            <person name="Hug L.A."/>
            <person name="Sharon I."/>
            <person name="Castelle C.J."/>
            <person name="Probst A.J."/>
            <person name="Thomas B.C."/>
            <person name="Singh A."/>
            <person name="Wilkins M.J."/>
            <person name="Karaoz U."/>
            <person name="Brodie E.L."/>
            <person name="Williams K.H."/>
            <person name="Hubbard S.S."/>
            <person name="Banfield J.F."/>
        </authorList>
    </citation>
    <scope>NUCLEOTIDE SEQUENCE [LARGE SCALE GENOMIC DNA]</scope>
</reference>
<name>A0A1G2G639_9BACT</name>
<evidence type="ECO:0000313" key="2">
    <source>
        <dbReference type="EMBL" id="OGZ45667.1"/>
    </source>
</evidence>
<keyword evidence="1" id="KW-0812">Transmembrane</keyword>
<dbReference type="EMBL" id="MHNL01000005">
    <property type="protein sequence ID" value="OGZ45667.1"/>
    <property type="molecule type" value="Genomic_DNA"/>
</dbReference>
<comment type="caution">
    <text evidence="2">The sequence shown here is derived from an EMBL/GenBank/DDBJ whole genome shotgun (WGS) entry which is preliminary data.</text>
</comment>
<accession>A0A1G2G639</accession>
<feature type="transmembrane region" description="Helical" evidence="1">
    <location>
        <begin position="75"/>
        <end position="93"/>
    </location>
</feature>
<sequence>MRTHQRIIQPFLLLALVFFLELSIAPLLGVVYGTAIIFFPAFFFVQMLSSSARPAVFYAGIFGILRDSISLYPPGVWVLGFVVGVLAEQLMIYEIAMDRDGARFIVAALGVVVCYGVVFLVIGFYNHAIPSPGLFAREMLMNGFWVLAIACLTALKQLRFSR</sequence>
<feature type="transmembrane region" description="Helical" evidence="1">
    <location>
        <begin position="12"/>
        <end position="45"/>
    </location>
</feature>
<evidence type="ECO:0008006" key="4">
    <source>
        <dbReference type="Google" id="ProtNLM"/>
    </source>
</evidence>
<feature type="transmembrane region" description="Helical" evidence="1">
    <location>
        <begin position="134"/>
        <end position="155"/>
    </location>
</feature>
<protein>
    <recommendedName>
        <fullName evidence="4">Rod shape-determining protein MreD</fullName>
    </recommendedName>
</protein>
<keyword evidence="1" id="KW-0472">Membrane</keyword>
<keyword evidence="1" id="KW-1133">Transmembrane helix</keyword>
<gene>
    <name evidence="2" type="ORF">A2756_02050</name>
</gene>